<dbReference type="GO" id="GO:0008270">
    <property type="term" value="F:zinc ion binding"/>
    <property type="evidence" value="ECO:0007669"/>
    <property type="project" value="InterPro"/>
</dbReference>
<organism evidence="3 4">
    <name type="scientific">Galendromus occidentalis</name>
    <name type="common">western predatory mite</name>
    <dbReference type="NCBI Taxonomy" id="34638"/>
    <lineage>
        <taxon>Eukaryota</taxon>
        <taxon>Metazoa</taxon>
        <taxon>Ecdysozoa</taxon>
        <taxon>Arthropoda</taxon>
        <taxon>Chelicerata</taxon>
        <taxon>Arachnida</taxon>
        <taxon>Acari</taxon>
        <taxon>Parasitiformes</taxon>
        <taxon>Mesostigmata</taxon>
        <taxon>Gamasina</taxon>
        <taxon>Phytoseioidea</taxon>
        <taxon>Phytoseiidae</taxon>
        <taxon>Typhlodrominae</taxon>
        <taxon>Galendromus</taxon>
    </lineage>
</organism>
<proteinExistence type="predicted"/>
<dbReference type="Gene3D" id="2.40.70.10">
    <property type="entry name" value="Acid Proteases"/>
    <property type="match status" value="1"/>
</dbReference>
<dbReference type="SUPFAM" id="SSF56672">
    <property type="entry name" value="DNA/RNA polymerases"/>
    <property type="match status" value="1"/>
</dbReference>
<feature type="region of interest" description="Disordered" evidence="1">
    <location>
        <begin position="100"/>
        <end position="143"/>
    </location>
</feature>
<dbReference type="PANTHER" id="PTHR47331:SF5">
    <property type="entry name" value="RIBONUCLEASE H"/>
    <property type="match status" value="1"/>
</dbReference>
<dbReference type="InterPro" id="IPR001878">
    <property type="entry name" value="Znf_CCHC"/>
</dbReference>
<dbReference type="InterPro" id="IPR043502">
    <property type="entry name" value="DNA/RNA_pol_sf"/>
</dbReference>
<evidence type="ECO:0000256" key="1">
    <source>
        <dbReference type="SAM" id="MobiDB-lite"/>
    </source>
</evidence>
<dbReference type="KEGG" id="goe:100906634"/>
<feature type="compositionally biased region" description="Low complexity" evidence="1">
    <location>
        <begin position="115"/>
        <end position="131"/>
    </location>
</feature>
<feature type="non-terminal residue" evidence="4">
    <location>
        <position position="904"/>
    </location>
</feature>
<keyword evidence="3" id="KW-1185">Reference proteome</keyword>
<dbReference type="SUPFAM" id="SSF50630">
    <property type="entry name" value="Acid proteases"/>
    <property type="match status" value="1"/>
</dbReference>
<dbReference type="InterPro" id="IPR043128">
    <property type="entry name" value="Rev_trsase/Diguanyl_cyclase"/>
</dbReference>
<dbReference type="RefSeq" id="XP_003740642.1">
    <property type="nucleotide sequence ID" value="XM_003740594.1"/>
</dbReference>
<dbReference type="Proteomes" id="UP000694867">
    <property type="component" value="Unplaced"/>
</dbReference>
<feature type="domain" description="CCHC-type" evidence="2">
    <location>
        <begin position="195"/>
        <end position="211"/>
    </location>
</feature>
<dbReference type="GO" id="GO:0071897">
    <property type="term" value="P:DNA biosynthetic process"/>
    <property type="evidence" value="ECO:0007669"/>
    <property type="project" value="UniProtKB-ARBA"/>
</dbReference>
<dbReference type="GeneID" id="100906634"/>
<dbReference type="GO" id="GO:0003676">
    <property type="term" value="F:nucleic acid binding"/>
    <property type="evidence" value="ECO:0007669"/>
    <property type="project" value="InterPro"/>
</dbReference>
<gene>
    <name evidence="4" type="primary">LOC100906634</name>
</gene>
<evidence type="ECO:0000259" key="2">
    <source>
        <dbReference type="SMART" id="SM00343"/>
    </source>
</evidence>
<accession>A0AAJ6VWE5</accession>
<dbReference type="AlphaFoldDB" id="A0AAJ6VWE5"/>
<protein>
    <submittedName>
        <fullName evidence="4">Uncharacterized protein LOC100906634</fullName>
    </submittedName>
</protein>
<evidence type="ECO:0000313" key="3">
    <source>
        <dbReference type="Proteomes" id="UP000694867"/>
    </source>
</evidence>
<dbReference type="Gene3D" id="3.10.10.10">
    <property type="entry name" value="HIV Type 1 Reverse Transcriptase, subunit A, domain 1"/>
    <property type="match status" value="1"/>
</dbReference>
<dbReference type="Gene3D" id="3.30.70.270">
    <property type="match status" value="1"/>
</dbReference>
<dbReference type="InterPro" id="IPR008042">
    <property type="entry name" value="Retrotrans_Pao"/>
</dbReference>
<dbReference type="PANTHER" id="PTHR47331">
    <property type="entry name" value="PHD-TYPE DOMAIN-CONTAINING PROTEIN"/>
    <property type="match status" value="1"/>
</dbReference>
<feature type="domain" description="CCHC-type" evidence="2">
    <location>
        <begin position="163"/>
        <end position="179"/>
    </location>
</feature>
<sequence>MAEREHVQQLQRLFQSRDLHMNDKFVKFVSLLSQNVKALMSLGKTYESLSLWVTPSVLSTLPVQMGENFKRLNFEALDGANSDNVLKILLEYLDKEAAIKRDSRPSDPHRPSNFRSANQSRDFSSSNSSRQPAGGSGGWLSKRNETTRSNVAFLTQNASVDHSCVFCSSSKHESKDCRKPLSYEEKEELCERSNACFKCLRRNHYAKKCRSRGVKCDKCKRNHYPIMCDARAGATQQVKSFSAQLASSAGAREVKYFQTGQLWANGVDRRRICRFFLDTGAERSYISQRAVESLALKASGRENLAMITIGGAVSEYRAYDVYHLRLQSKFSDRDSVLLSLVGIPEIARGEFPVMRESFGLRPLADDDTGPSGLGVDILIGQDFLAKVLRGEERVFEDRVVATSTIFGWVLAGKGTSARSTLADTSAFLTSNLYQPGTFIGSEVVNLTSLVALGADPSSGPEMRETIARSPDEELASDLQKLWSTELLGIEAQSDLRDAGESSALRDFFENNIKRQDNGHYMVSLPFKSKRTLGDNEDIARGSLNRLLAKARNNGELLSSLDDEMRKYVEKGYAEIAEPKKPNELVHYLPLLPVIKRNSDAEIVKVRVVKDAGARRRDEAALNDVLVCGDNLLPDVVQVLLRFRQGDIAIVSDIEKAFLQYKIHPDHRTFLRFFWPLGISRNPQAPIREFWSTVLDFGIISSPFIHCAGIKYHIGQLMEQHPERSSLLQDIDRNFYMDDLVTSANSVSEGREIFEFMFDAFSAGGFKLRRWATNDSVLAAEMRKADRDPDIQIVSDQPDFKFLGVSWNQPLDNLYIGVQSALDTLGSNPPSKRTLLRGTAQIFDPLGFISPVTIKAKTLLQSLWRQKINWDDVLVRENLESFEDFISTLGEARSVLINRNLLRIS</sequence>
<dbReference type="Pfam" id="PF05380">
    <property type="entry name" value="Peptidase_A17"/>
    <property type="match status" value="1"/>
</dbReference>
<name>A0AAJ6VWE5_9ACAR</name>
<evidence type="ECO:0000313" key="4">
    <source>
        <dbReference type="RefSeq" id="XP_003740642.1"/>
    </source>
</evidence>
<feature type="compositionally biased region" description="Basic and acidic residues" evidence="1">
    <location>
        <begin position="100"/>
        <end position="110"/>
    </location>
</feature>
<dbReference type="SMART" id="SM00343">
    <property type="entry name" value="ZnF_C2HC"/>
    <property type="match status" value="2"/>
</dbReference>
<reference evidence="4" key="1">
    <citation type="submission" date="2025-08" db="UniProtKB">
        <authorList>
            <consortium name="RefSeq"/>
        </authorList>
    </citation>
    <scope>IDENTIFICATION</scope>
</reference>
<dbReference type="InterPro" id="IPR021109">
    <property type="entry name" value="Peptidase_aspartic_dom_sf"/>
</dbReference>